<keyword evidence="3" id="KW-0804">Transcription</keyword>
<organism evidence="5 6">
    <name type="scientific">Streptomyces autolyticus</name>
    <dbReference type="NCBI Taxonomy" id="75293"/>
    <lineage>
        <taxon>Bacteria</taxon>
        <taxon>Bacillati</taxon>
        <taxon>Actinomycetota</taxon>
        <taxon>Actinomycetes</taxon>
        <taxon>Kitasatosporales</taxon>
        <taxon>Streptomycetaceae</taxon>
        <taxon>Streptomyces</taxon>
    </lineage>
</organism>
<dbReference type="Proteomes" id="UP000187851">
    <property type="component" value="Chromosome"/>
</dbReference>
<sequence>MKDLRAPRRVASLSAQLVDTLREQITSGAWPVGTRIPPEHDLVEQLGVGRTTVREALGALVHLGLLEARKGDGTYVRTSSEMHSVLMRRANSSRRSDVLELRAVLEEYASGLAALRRTEDDLNRLRHLLDEAETTADAPETAASAEVDTRFHQAVVSASGNALLTEVYDVLSIAVTEQIGGMVWPSATAAEHSLLHRRLVEAIAAQDEVGARYCATEIVKLTGTVKLTETGTERQQ</sequence>
<dbReference type="RefSeq" id="WP_079256925.1">
    <property type="nucleotide sequence ID" value="NZ_CP019458.1"/>
</dbReference>
<dbReference type="Gene3D" id="1.10.10.10">
    <property type="entry name" value="Winged helix-like DNA-binding domain superfamily/Winged helix DNA-binding domain"/>
    <property type="match status" value="1"/>
</dbReference>
<evidence type="ECO:0000313" key="5">
    <source>
        <dbReference type="EMBL" id="AQA10814.1"/>
    </source>
</evidence>
<evidence type="ECO:0000256" key="3">
    <source>
        <dbReference type="ARBA" id="ARBA00023163"/>
    </source>
</evidence>
<dbReference type="InterPro" id="IPR036390">
    <property type="entry name" value="WH_DNA-bd_sf"/>
</dbReference>
<evidence type="ECO:0000256" key="1">
    <source>
        <dbReference type="ARBA" id="ARBA00023015"/>
    </source>
</evidence>
<dbReference type="Pfam" id="PF00392">
    <property type="entry name" value="GntR"/>
    <property type="match status" value="1"/>
</dbReference>
<dbReference type="Gene3D" id="1.20.120.530">
    <property type="entry name" value="GntR ligand-binding domain-like"/>
    <property type="match status" value="1"/>
</dbReference>
<evidence type="ECO:0000313" key="6">
    <source>
        <dbReference type="Proteomes" id="UP000187851"/>
    </source>
</evidence>
<evidence type="ECO:0000256" key="2">
    <source>
        <dbReference type="ARBA" id="ARBA00023125"/>
    </source>
</evidence>
<feature type="domain" description="HTH gntR-type" evidence="4">
    <location>
        <begin position="11"/>
        <end position="79"/>
    </location>
</feature>
<dbReference type="PRINTS" id="PR00035">
    <property type="entry name" value="HTHGNTR"/>
</dbReference>
<accession>A0ABM6HA61</accession>
<dbReference type="SUPFAM" id="SSF46785">
    <property type="entry name" value="Winged helix' DNA-binding domain"/>
    <property type="match status" value="1"/>
</dbReference>
<dbReference type="InterPro" id="IPR011711">
    <property type="entry name" value="GntR_C"/>
</dbReference>
<dbReference type="CDD" id="cd07377">
    <property type="entry name" value="WHTH_GntR"/>
    <property type="match status" value="1"/>
</dbReference>
<dbReference type="EMBL" id="CP019458">
    <property type="protein sequence ID" value="AQA10814.1"/>
    <property type="molecule type" value="Genomic_DNA"/>
</dbReference>
<dbReference type="Pfam" id="PF07729">
    <property type="entry name" value="FCD"/>
    <property type="match status" value="1"/>
</dbReference>
<proteinExistence type="predicted"/>
<keyword evidence="1" id="KW-0805">Transcription regulation</keyword>
<dbReference type="PROSITE" id="PS50949">
    <property type="entry name" value="HTH_GNTR"/>
    <property type="match status" value="1"/>
</dbReference>
<dbReference type="SMART" id="SM00345">
    <property type="entry name" value="HTH_GNTR"/>
    <property type="match status" value="1"/>
</dbReference>
<dbReference type="SMART" id="SM00895">
    <property type="entry name" value="FCD"/>
    <property type="match status" value="1"/>
</dbReference>
<dbReference type="InterPro" id="IPR036388">
    <property type="entry name" value="WH-like_DNA-bd_sf"/>
</dbReference>
<dbReference type="PANTHER" id="PTHR43537">
    <property type="entry name" value="TRANSCRIPTIONAL REGULATOR, GNTR FAMILY"/>
    <property type="match status" value="1"/>
</dbReference>
<reference evidence="5 6" key="1">
    <citation type="journal article" date="2017" name="J. Biotechnol.">
        <title>The complete genome sequence of Streptomyces autolyticus CGMCC 0516, the producer of geldanamycin, autolytimycin, reblastatin and elaiophylin.</title>
        <authorList>
            <person name="Yin M."/>
            <person name="Jiang M."/>
            <person name="Ren Z."/>
            <person name="Dong Y."/>
            <person name="Lu T."/>
        </authorList>
    </citation>
    <scope>NUCLEOTIDE SEQUENCE [LARGE SCALE GENOMIC DNA]</scope>
    <source>
        <strain evidence="5 6">CGMCC0516</strain>
    </source>
</reference>
<name>A0ABM6HA61_9ACTN</name>
<dbReference type="InterPro" id="IPR008920">
    <property type="entry name" value="TF_FadR/GntR_C"/>
</dbReference>
<evidence type="ECO:0000259" key="4">
    <source>
        <dbReference type="PROSITE" id="PS50949"/>
    </source>
</evidence>
<protein>
    <submittedName>
        <fullName evidence="5">GntR family transcriptional regulator</fullName>
    </submittedName>
</protein>
<dbReference type="PANTHER" id="PTHR43537:SF47">
    <property type="entry name" value="REGULATORY PROTEIN GNTR HTH"/>
    <property type="match status" value="1"/>
</dbReference>
<gene>
    <name evidence="5" type="ORF">BV401_10290</name>
</gene>
<dbReference type="InterPro" id="IPR000524">
    <property type="entry name" value="Tscrpt_reg_HTH_GntR"/>
</dbReference>
<keyword evidence="6" id="KW-1185">Reference proteome</keyword>
<keyword evidence="2" id="KW-0238">DNA-binding</keyword>
<dbReference type="SUPFAM" id="SSF48008">
    <property type="entry name" value="GntR ligand-binding domain-like"/>
    <property type="match status" value="1"/>
</dbReference>